<proteinExistence type="predicted"/>
<dbReference type="EMBL" id="BK014663">
    <property type="protein sequence ID" value="DAD66819.1"/>
    <property type="molecule type" value="Genomic_DNA"/>
</dbReference>
<sequence>MSLGKKLQQIREQEKLSQLEFAKIIGVTKTTIFNWENDIHYPDNTSKLMIIAALEELMKDKNKFKALKRKLEV</sequence>
<feature type="domain" description="HTH cro/C1-type" evidence="1">
    <location>
        <begin position="7"/>
        <end position="61"/>
    </location>
</feature>
<reference evidence="2" key="1">
    <citation type="journal article" date="2021" name="Proc. Natl. Acad. Sci. U.S.A.">
        <title>A Catalog of Tens of Thousands of Viruses from Human Metagenomes Reveals Hidden Associations with Chronic Diseases.</title>
        <authorList>
            <person name="Tisza M.J."/>
            <person name="Buck C.B."/>
        </authorList>
    </citation>
    <scope>NUCLEOTIDE SEQUENCE</scope>
    <source>
        <strain evidence="2">CtFNZ2</strain>
    </source>
</reference>
<dbReference type="PROSITE" id="PS50943">
    <property type="entry name" value="HTH_CROC1"/>
    <property type="match status" value="1"/>
</dbReference>
<evidence type="ECO:0000313" key="2">
    <source>
        <dbReference type="EMBL" id="DAD66819.1"/>
    </source>
</evidence>
<dbReference type="CDD" id="cd00093">
    <property type="entry name" value="HTH_XRE"/>
    <property type="match status" value="1"/>
</dbReference>
<organism evidence="2">
    <name type="scientific">Siphoviridae sp. ctFNZ2</name>
    <dbReference type="NCBI Taxonomy" id="2823572"/>
    <lineage>
        <taxon>Viruses</taxon>
        <taxon>Duplodnaviria</taxon>
        <taxon>Heunggongvirae</taxon>
        <taxon>Uroviricota</taxon>
        <taxon>Caudoviricetes</taxon>
    </lineage>
</organism>
<dbReference type="InterPro" id="IPR001387">
    <property type="entry name" value="Cro/C1-type_HTH"/>
</dbReference>
<accession>A0A8S5LA46</accession>
<evidence type="ECO:0000259" key="1">
    <source>
        <dbReference type="PROSITE" id="PS50943"/>
    </source>
</evidence>
<protein>
    <recommendedName>
        <fullName evidence="1">HTH cro/C1-type domain-containing protein</fullName>
    </recommendedName>
</protein>
<dbReference type="Pfam" id="PF12844">
    <property type="entry name" value="HTH_19"/>
    <property type="match status" value="1"/>
</dbReference>
<dbReference type="Gene3D" id="1.10.260.40">
    <property type="entry name" value="lambda repressor-like DNA-binding domains"/>
    <property type="match status" value="1"/>
</dbReference>
<dbReference type="SMART" id="SM00530">
    <property type="entry name" value="HTH_XRE"/>
    <property type="match status" value="1"/>
</dbReference>
<name>A0A8S5LA46_9CAUD</name>
<dbReference type="SUPFAM" id="SSF47413">
    <property type="entry name" value="lambda repressor-like DNA-binding domains"/>
    <property type="match status" value="1"/>
</dbReference>
<dbReference type="GO" id="GO:0003677">
    <property type="term" value="F:DNA binding"/>
    <property type="evidence" value="ECO:0007669"/>
    <property type="project" value="InterPro"/>
</dbReference>
<dbReference type="InterPro" id="IPR010982">
    <property type="entry name" value="Lambda_DNA-bd_dom_sf"/>
</dbReference>